<accession>A0A0N5ACT6</accession>
<evidence type="ECO:0000313" key="1">
    <source>
        <dbReference type="Proteomes" id="UP000046393"/>
    </source>
</evidence>
<sequence length="362" mass="40384">MERQSSRIYFQGKYHKDIYFQGHYHKAMYLTDSNGKAELVWEKIKTGGGVEFTPWGIAYYDGVYYVLEKDPSAGQVMSESGQMVSVAALRIYTGRTLRGVRLRHTEYYYSGSIDSMEYLYFMDCSEHGLEYAFGNHPYIRDLYGTGTSVDSVYRRIPDVKAADYGAQLTNAPSRAVQCGNFGVVFDAEGSYYWCSSTAYLTGKNTVEFYKAHNADDFTKPFQHIGGAGTCFARYTLPEECMHSFAFLAGDRITVCCTPYDVKYYTYADVVKKPFYVCGVSIGGDGRDIRAADLKNKEAAYTGAQAYRPMRLSSDSTGSRPDMLGGSAGFIKVDGTLRGLIIDYSACTIAGIRRDPLSDSTHI</sequence>
<keyword evidence="1" id="KW-1185">Reference proteome</keyword>
<name>A0A0N5ACT6_9BILA</name>
<dbReference type="SUPFAM" id="SSF101898">
    <property type="entry name" value="NHL repeat"/>
    <property type="match status" value="1"/>
</dbReference>
<organism evidence="1 2">
    <name type="scientific">Syphacia muris</name>
    <dbReference type="NCBI Taxonomy" id="451379"/>
    <lineage>
        <taxon>Eukaryota</taxon>
        <taxon>Metazoa</taxon>
        <taxon>Ecdysozoa</taxon>
        <taxon>Nematoda</taxon>
        <taxon>Chromadorea</taxon>
        <taxon>Rhabditida</taxon>
        <taxon>Spirurina</taxon>
        <taxon>Oxyuridomorpha</taxon>
        <taxon>Oxyuroidea</taxon>
        <taxon>Oxyuridae</taxon>
        <taxon>Syphacia</taxon>
    </lineage>
</organism>
<dbReference type="Proteomes" id="UP000046393">
    <property type="component" value="Unplaced"/>
</dbReference>
<dbReference type="WBParaSite" id="SMUV_0000196601-mRNA-1">
    <property type="protein sequence ID" value="SMUV_0000196601-mRNA-1"/>
    <property type="gene ID" value="SMUV_0000196601"/>
</dbReference>
<protein>
    <submittedName>
        <fullName evidence="2">Fibronectin type-III domain-containing protein</fullName>
    </submittedName>
</protein>
<reference evidence="2" key="1">
    <citation type="submission" date="2017-02" db="UniProtKB">
        <authorList>
            <consortium name="WormBaseParasite"/>
        </authorList>
    </citation>
    <scope>IDENTIFICATION</scope>
</reference>
<evidence type="ECO:0000313" key="2">
    <source>
        <dbReference type="WBParaSite" id="SMUV_0000196601-mRNA-1"/>
    </source>
</evidence>
<dbReference type="AlphaFoldDB" id="A0A0N5ACT6"/>
<proteinExistence type="predicted"/>